<sequence length="297" mass="31537">MSPARSTRGFDEEHLRSLLEPLSGHRALVGLDVDGTLVDHAGVMDPRVRSALHAVREAGHHVVIATGRSLNTTLPIVRLAGVSDGWSVSANGAVTTRITGASDAAYEIVETVTFDPEPALRAMYQAVPTARFAIERVSGGFIGTESFDDLDFGIQAAPASIEELFEAKDVVRVVVTAPDIPLDEFARIVERAGVSGCEYAVGWSSWLDMSAPGTTKASALESLRKRLGVDPEHTVTVGDGSNDVEMLDWAAVGVAMGQASDRVKSYADAETLDIDEHGAELVLQCLLTGGPDSRFLP</sequence>
<dbReference type="Gene3D" id="3.30.1240.10">
    <property type="match status" value="1"/>
</dbReference>
<dbReference type="RefSeq" id="WP_065248490.1">
    <property type="nucleotide sequence ID" value="NZ_CP012117.1"/>
</dbReference>
<protein>
    <submittedName>
        <fullName evidence="1">HAD-IIB family hydrolase</fullName>
    </submittedName>
</protein>
<dbReference type="GO" id="GO:0016787">
    <property type="term" value="F:hydrolase activity"/>
    <property type="evidence" value="ECO:0007669"/>
    <property type="project" value="UniProtKB-KW"/>
</dbReference>
<name>A0ABX6A2T4_9MICO</name>
<dbReference type="EMBL" id="CP044108">
    <property type="protein sequence ID" value="QEU11127.1"/>
    <property type="molecule type" value="Genomic_DNA"/>
</dbReference>
<accession>A0ABX6A2T4</accession>
<keyword evidence="2" id="KW-1185">Reference proteome</keyword>
<dbReference type="PANTHER" id="PTHR10000">
    <property type="entry name" value="PHOSPHOSERINE PHOSPHATASE"/>
    <property type="match status" value="1"/>
</dbReference>
<keyword evidence="1" id="KW-0378">Hydrolase</keyword>
<dbReference type="Gene3D" id="3.40.50.1000">
    <property type="entry name" value="HAD superfamily/HAD-like"/>
    <property type="match status" value="1"/>
</dbReference>
<gene>
    <name evidence="1" type="ORF">FOB48_01620</name>
</gene>
<dbReference type="Proteomes" id="UP000323865">
    <property type="component" value="Chromosome"/>
</dbReference>
<organism evidence="1 2">
    <name type="scientific">Dermabacter vaginalis</name>
    <dbReference type="NCBI Taxonomy" id="1630135"/>
    <lineage>
        <taxon>Bacteria</taxon>
        <taxon>Bacillati</taxon>
        <taxon>Actinomycetota</taxon>
        <taxon>Actinomycetes</taxon>
        <taxon>Micrococcales</taxon>
        <taxon>Dermabacteraceae</taxon>
        <taxon>Dermabacter</taxon>
    </lineage>
</organism>
<dbReference type="SUPFAM" id="SSF56784">
    <property type="entry name" value="HAD-like"/>
    <property type="match status" value="1"/>
</dbReference>
<dbReference type="SFLD" id="SFLDG01140">
    <property type="entry name" value="C2.B:_Phosphomannomutase_and_P"/>
    <property type="match status" value="1"/>
</dbReference>
<evidence type="ECO:0000313" key="2">
    <source>
        <dbReference type="Proteomes" id="UP000323865"/>
    </source>
</evidence>
<dbReference type="PANTHER" id="PTHR10000:SF8">
    <property type="entry name" value="HAD SUPERFAMILY HYDROLASE-LIKE, TYPE 3"/>
    <property type="match status" value="1"/>
</dbReference>
<dbReference type="Pfam" id="PF08282">
    <property type="entry name" value="Hydrolase_3"/>
    <property type="match status" value="1"/>
</dbReference>
<dbReference type="InterPro" id="IPR036412">
    <property type="entry name" value="HAD-like_sf"/>
</dbReference>
<dbReference type="InterPro" id="IPR023214">
    <property type="entry name" value="HAD_sf"/>
</dbReference>
<dbReference type="SFLD" id="SFLDS00003">
    <property type="entry name" value="Haloacid_Dehalogenase"/>
    <property type="match status" value="1"/>
</dbReference>
<dbReference type="InterPro" id="IPR006379">
    <property type="entry name" value="HAD-SF_hydro_IIB"/>
</dbReference>
<reference evidence="1 2" key="1">
    <citation type="submission" date="2019-09" db="EMBL/GenBank/DDBJ databases">
        <title>FDA dAtabase for Regulatory Grade micrObial Sequences (FDA-ARGOS): Supporting development and validation of Infectious Disease Dx tests.</title>
        <authorList>
            <person name="Sciortino C."/>
            <person name="Tallon L."/>
            <person name="Sadzewicz L."/>
            <person name="Vavikolanu K."/>
            <person name="Mehta A."/>
            <person name="Aluvathingal J."/>
            <person name="Nadendla S."/>
            <person name="Nandy P."/>
            <person name="Geyer C."/>
            <person name="Yan Y."/>
            <person name="Sichtig H."/>
        </authorList>
    </citation>
    <scope>NUCLEOTIDE SEQUENCE [LARGE SCALE GENOMIC DNA]</scope>
    <source>
        <strain evidence="1 2">FDAARGOS_640</strain>
    </source>
</reference>
<proteinExistence type="predicted"/>
<dbReference type="NCBIfam" id="TIGR01484">
    <property type="entry name" value="HAD-SF-IIB"/>
    <property type="match status" value="1"/>
</dbReference>
<evidence type="ECO:0000313" key="1">
    <source>
        <dbReference type="EMBL" id="QEU11127.1"/>
    </source>
</evidence>
<dbReference type="PROSITE" id="PS01229">
    <property type="entry name" value="COF_2"/>
    <property type="match status" value="1"/>
</dbReference>